<evidence type="ECO:0000313" key="3">
    <source>
        <dbReference type="Proteomes" id="UP000242642"/>
    </source>
</evidence>
<evidence type="ECO:0000313" key="2">
    <source>
        <dbReference type="EMBL" id="SET46897.1"/>
    </source>
</evidence>
<dbReference type="SUPFAM" id="SSF56784">
    <property type="entry name" value="HAD-like"/>
    <property type="match status" value="1"/>
</dbReference>
<dbReference type="PIRSF" id="PIRSF030802">
    <property type="entry name" value="UCP030802"/>
    <property type="match status" value="1"/>
</dbReference>
<dbReference type="OrthoDB" id="8746852at2"/>
<dbReference type="STRING" id="1123402.SAMN02583745_02460"/>
<gene>
    <name evidence="2" type="ORF">SAMN02583745_02460</name>
</gene>
<dbReference type="InterPro" id="IPR036412">
    <property type="entry name" value="HAD-like_sf"/>
</dbReference>
<sequence>MFKPIFLCDLDDTLFQTQRKITEYGYSAAFKTAAIDQTGKARSFMTKTQYNWINWLLTSTQLIPITARGTEEISRVQISFQDWKITTHGAVILDKNNQPDIVWREHIELELAKYQDILKQKQALLEQRIESSGIDAWVRMNTEYDKLNIYLVAKHRDSKKIEELYQLCNQIDKETGLEGFYVHRNSNNIAWLPNCIEKGHATRFLLSKLRELQPDTPVLGLGDSVSDHTFLKQCDWFGMPSHGQLFEVFNSTIKHN</sequence>
<dbReference type="Gene3D" id="3.90.1070.10">
    <property type="match status" value="1"/>
</dbReference>
<proteinExistence type="predicted"/>
<evidence type="ECO:0000256" key="1">
    <source>
        <dbReference type="ARBA" id="ARBA00022723"/>
    </source>
</evidence>
<name>A0A1I0ENN7_9GAMM</name>
<dbReference type="GO" id="GO:0046872">
    <property type="term" value="F:metal ion binding"/>
    <property type="evidence" value="ECO:0007669"/>
    <property type="project" value="UniProtKB-KW"/>
</dbReference>
<dbReference type="AlphaFoldDB" id="A0A1I0ENN7"/>
<dbReference type="RefSeq" id="WP_093321616.1">
    <property type="nucleotide sequence ID" value="NZ_FOHV01000029.1"/>
</dbReference>
<reference evidence="3" key="1">
    <citation type="submission" date="2016-10" db="EMBL/GenBank/DDBJ databases">
        <authorList>
            <person name="Varghese N."/>
            <person name="Submissions S."/>
        </authorList>
    </citation>
    <scope>NUCLEOTIDE SEQUENCE [LARGE SCALE GENOMIC DNA]</scope>
    <source>
        <strain evidence="3">DSM 18579</strain>
    </source>
</reference>
<keyword evidence="1" id="KW-0479">Metal-binding</keyword>
<keyword evidence="3" id="KW-1185">Reference proteome</keyword>
<dbReference type="InterPro" id="IPR024197">
    <property type="entry name" value="TPP-like"/>
</dbReference>
<dbReference type="InterPro" id="IPR023214">
    <property type="entry name" value="HAD_sf"/>
</dbReference>
<accession>A0A1I0ENN7</accession>
<dbReference type="Gene3D" id="3.40.50.1000">
    <property type="entry name" value="HAD superfamily/HAD-like"/>
    <property type="match status" value="1"/>
</dbReference>
<dbReference type="Proteomes" id="UP000242642">
    <property type="component" value="Unassembled WGS sequence"/>
</dbReference>
<organism evidence="2 3">
    <name type="scientific">Thorsellia anophelis DSM 18579</name>
    <dbReference type="NCBI Taxonomy" id="1123402"/>
    <lineage>
        <taxon>Bacteria</taxon>
        <taxon>Pseudomonadati</taxon>
        <taxon>Pseudomonadota</taxon>
        <taxon>Gammaproteobacteria</taxon>
        <taxon>Enterobacterales</taxon>
        <taxon>Thorselliaceae</taxon>
        <taxon>Thorsellia</taxon>
    </lineage>
</organism>
<protein>
    <submittedName>
        <fullName evidence="2">Hydroxymethylpyrimidine pyrophosphatase</fullName>
    </submittedName>
</protein>
<dbReference type="EMBL" id="FOHV01000029">
    <property type="protein sequence ID" value="SET46897.1"/>
    <property type="molecule type" value="Genomic_DNA"/>
</dbReference>